<dbReference type="EMBL" id="JARBHB010000002">
    <property type="protein sequence ID" value="KAJ8892407.1"/>
    <property type="molecule type" value="Genomic_DNA"/>
</dbReference>
<dbReference type="Proteomes" id="UP001159363">
    <property type="component" value="Chromosome 2"/>
</dbReference>
<keyword evidence="3" id="KW-1185">Reference proteome</keyword>
<evidence type="ECO:0000313" key="2">
    <source>
        <dbReference type="EMBL" id="KAJ8892407.1"/>
    </source>
</evidence>
<protein>
    <recommendedName>
        <fullName evidence="1">Reverse transcriptase domain-containing protein</fullName>
    </recommendedName>
</protein>
<gene>
    <name evidence="2" type="ORF">PR048_004987</name>
</gene>
<dbReference type="InterPro" id="IPR041577">
    <property type="entry name" value="RT_RNaseH_2"/>
</dbReference>
<dbReference type="InterPro" id="IPR000477">
    <property type="entry name" value="RT_dom"/>
</dbReference>
<name>A0ABQ9I6Y9_9NEOP</name>
<dbReference type="InterPro" id="IPR050951">
    <property type="entry name" value="Retrovirus_Pol_polyprotein"/>
</dbReference>
<dbReference type="SUPFAM" id="SSF56672">
    <property type="entry name" value="DNA/RNA polymerases"/>
    <property type="match status" value="1"/>
</dbReference>
<comment type="caution">
    <text evidence="2">The sequence shown here is derived from an EMBL/GenBank/DDBJ whole genome shotgun (WGS) entry which is preliminary data.</text>
</comment>
<dbReference type="Gene3D" id="3.30.70.270">
    <property type="match status" value="2"/>
</dbReference>
<proteinExistence type="predicted"/>
<reference evidence="2 3" key="1">
    <citation type="submission" date="2023-02" db="EMBL/GenBank/DDBJ databases">
        <title>LHISI_Scaffold_Assembly.</title>
        <authorList>
            <person name="Stuart O.P."/>
            <person name="Cleave R."/>
            <person name="Magrath M.J.L."/>
            <person name="Mikheyev A.S."/>
        </authorList>
    </citation>
    <scope>NUCLEOTIDE SEQUENCE [LARGE SCALE GENOMIC DNA]</scope>
    <source>
        <strain evidence="2">Daus_M_001</strain>
        <tissue evidence="2">Leg muscle</tissue>
    </source>
</reference>
<dbReference type="InterPro" id="IPR043128">
    <property type="entry name" value="Rev_trsase/Diguanyl_cyclase"/>
</dbReference>
<dbReference type="Pfam" id="PF17919">
    <property type="entry name" value="RT_RNaseH_2"/>
    <property type="match status" value="1"/>
</dbReference>
<evidence type="ECO:0000259" key="1">
    <source>
        <dbReference type="PROSITE" id="PS50878"/>
    </source>
</evidence>
<dbReference type="Pfam" id="PF00078">
    <property type="entry name" value="RVT_1"/>
    <property type="match status" value="1"/>
</dbReference>
<dbReference type="PANTHER" id="PTHR37984:SF9">
    <property type="entry name" value="INTEGRASE CATALYTIC DOMAIN-CONTAINING PROTEIN"/>
    <property type="match status" value="1"/>
</dbReference>
<dbReference type="PANTHER" id="PTHR37984">
    <property type="entry name" value="PROTEIN CBG26694"/>
    <property type="match status" value="1"/>
</dbReference>
<accession>A0ABQ9I6Y9</accession>
<dbReference type="InterPro" id="IPR043502">
    <property type="entry name" value="DNA/RNA_pol_sf"/>
</dbReference>
<sequence length="184" mass="20958">MPFGLASAADVFQQIMRHTLHEIMDDILLHTESINELYAITETVVKKLAEAGLTLNHSKCVLGQTQIKFLGHVLSDKGIQPDQENIKAIERLKKTSSIPELEMFLEMINYLSKFIPKVAEHSAPLRKLLEKDTIWHWELEQENVFEDLKESLKSLPLLRYFDHTKPVTISVDASSHSVASVLLQ</sequence>
<organism evidence="2 3">
    <name type="scientific">Dryococelus australis</name>
    <dbReference type="NCBI Taxonomy" id="614101"/>
    <lineage>
        <taxon>Eukaryota</taxon>
        <taxon>Metazoa</taxon>
        <taxon>Ecdysozoa</taxon>
        <taxon>Arthropoda</taxon>
        <taxon>Hexapoda</taxon>
        <taxon>Insecta</taxon>
        <taxon>Pterygota</taxon>
        <taxon>Neoptera</taxon>
        <taxon>Polyneoptera</taxon>
        <taxon>Phasmatodea</taxon>
        <taxon>Verophasmatodea</taxon>
        <taxon>Anareolatae</taxon>
        <taxon>Phasmatidae</taxon>
        <taxon>Eurycanthinae</taxon>
        <taxon>Dryococelus</taxon>
    </lineage>
</organism>
<feature type="domain" description="Reverse transcriptase" evidence="1">
    <location>
        <begin position="1"/>
        <end position="74"/>
    </location>
</feature>
<evidence type="ECO:0000313" key="3">
    <source>
        <dbReference type="Proteomes" id="UP001159363"/>
    </source>
</evidence>
<dbReference type="PROSITE" id="PS50878">
    <property type="entry name" value="RT_POL"/>
    <property type="match status" value="1"/>
</dbReference>